<comment type="caution">
    <text evidence="1">The sequence shown here is derived from an EMBL/GenBank/DDBJ whole genome shotgun (WGS) entry which is preliminary data.</text>
</comment>
<organism evidence="1 2">
    <name type="scientific">Labrys miyagiensis</name>
    <dbReference type="NCBI Taxonomy" id="346912"/>
    <lineage>
        <taxon>Bacteria</taxon>
        <taxon>Pseudomonadati</taxon>
        <taxon>Pseudomonadota</taxon>
        <taxon>Alphaproteobacteria</taxon>
        <taxon>Hyphomicrobiales</taxon>
        <taxon>Xanthobacteraceae</taxon>
        <taxon>Labrys</taxon>
    </lineage>
</organism>
<dbReference type="EMBL" id="BSPC01000005">
    <property type="protein sequence ID" value="GLS17290.1"/>
    <property type="molecule type" value="Genomic_DNA"/>
</dbReference>
<proteinExistence type="predicted"/>
<name>A0ABQ6CEP9_9HYPH</name>
<evidence type="ECO:0000313" key="1">
    <source>
        <dbReference type="EMBL" id="GLS17290.1"/>
    </source>
</evidence>
<dbReference type="NCBIfam" id="NF033447">
    <property type="entry name" value="BrxE_fam"/>
    <property type="match status" value="1"/>
</dbReference>
<dbReference type="Pfam" id="PF26412">
    <property type="entry name" value="BrxE"/>
    <property type="match status" value="1"/>
</dbReference>
<dbReference type="InterPro" id="IPR058690">
    <property type="entry name" value="BrxE"/>
</dbReference>
<protein>
    <submittedName>
        <fullName evidence="1">Uncharacterized protein</fullName>
    </submittedName>
</protein>
<keyword evidence="2" id="KW-1185">Reference proteome</keyword>
<accession>A0ABQ6CEP9</accession>
<reference evidence="2" key="1">
    <citation type="journal article" date="2019" name="Int. J. Syst. Evol. Microbiol.">
        <title>The Global Catalogue of Microorganisms (GCM) 10K type strain sequencing project: providing services to taxonomists for standard genome sequencing and annotation.</title>
        <authorList>
            <consortium name="The Broad Institute Genomics Platform"/>
            <consortium name="The Broad Institute Genome Sequencing Center for Infectious Disease"/>
            <person name="Wu L."/>
            <person name="Ma J."/>
        </authorList>
    </citation>
    <scope>NUCLEOTIDE SEQUENCE [LARGE SCALE GENOMIC DNA]</scope>
    <source>
        <strain evidence="2">NBRC 101365</strain>
    </source>
</reference>
<evidence type="ECO:0000313" key="2">
    <source>
        <dbReference type="Proteomes" id="UP001156882"/>
    </source>
</evidence>
<sequence length="165" mass="18689">MDLAKWWNTRGQLSRLGSAAVRRGFPRTHYFAQARSVFAVAGFRCREVFDPPQSVTLWQLPEAVEEEFETHWERWLDQADEWKPLFLELEALKATELKTALQSFDLITDEDSERFSRLRRSAEGRAVPLPASFADTNQDIASLALGFACGEPGALAVPYARLDNA</sequence>
<dbReference type="Proteomes" id="UP001156882">
    <property type="component" value="Unassembled WGS sequence"/>
</dbReference>
<gene>
    <name evidence="1" type="ORF">GCM10007874_03050</name>
</gene>